<dbReference type="Pfam" id="PF13489">
    <property type="entry name" value="Methyltransf_23"/>
    <property type="match status" value="1"/>
</dbReference>
<dbReference type="PANTHER" id="PTHR43861">
    <property type="entry name" value="TRANS-ACONITATE 2-METHYLTRANSFERASE-RELATED"/>
    <property type="match status" value="1"/>
</dbReference>
<dbReference type="InterPro" id="IPR029063">
    <property type="entry name" value="SAM-dependent_MTases_sf"/>
</dbReference>
<name>A0ABZ1I359_9PSEU</name>
<reference evidence="1 2" key="1">
    <citation type="journal article" date="2015" name="Int. J. Syst. Evol. Microbiol.">
        <title>Amycolatopsis rhabdoformis sp. nov., an actinomycete isolated from a tropical forest soil.</title>
        <authorList>
            <person name="Souza W.R."/>
            <person name="Silva R.E."/>
            <person name="Goodfellow M."/>
            <person name="Busarakam K."/>
            <person name="Figueiro F.S."/>
            <person name="Ferreira D."/>
            <person name="Rodrigues-Filho E."/>
            <person name="Moraes L.A.B."/>
            <person name="Zucchi T.D."/>
        </authorList>
    </citation>
    <scope>NUCLEOTIDE SEQUENCE [LARGE SCALE GENOMIC DNA]</scope>
    <source>
        <strain evidence="1 2">NCIMB 14900</strain>
    </source>
</reference>
<keyword evidence="1" id="KW-0489">Methyltransferase</keyword>
<sequence length="242" mass="25757">MDLSTVAVPHTLTHLRPLLPPAPARILEAGCGRGALAAALADEGYDVTGVDRDTDMATAAKQRGVKVIQADVSDLDGEYGEYGKYDVLLFTRSLHHAENLDDLLAHATTLLAPGGRLIIEEFAWERVDKPAAHFLYDSRAMLVAAGLLEADTPAGDLLDAWTEGHRHLQRGSAMLAALGRVGTALTVVDTSILWRLVDGRGGVWTEPATRAPAALNAMREAEERRIAGGLLPAVGLVASVRC</sequence>
<dbReference type="EMBL" id="CP142149">
    <property type="protein sequence ID" value="WSE28843.1"/>
    <property type="molecule type" value="Genomic_DNA"/>
</dbReference>
<dbReference type="Proteomes" id="UP001330812">
    <property type="component" value="Chromosome"/>
</dbReference>
<protein>
    <submittedName>
        <fullName evidence="1">Class I SAM-dependent methyltransferase</fullName>
        <ecNumber evidence="1">2.1.1.-</ecNumber>
    </submittedName>
</protein>
<dbReference type="SUPFAM" id="SSF53335">
    <property type="entry name" value="S-adenosyl-L-methionine-dependent methyltransferases"/>
    <property type="match status" value="1"/>
</dbReference>
<dbReference type="GO" id="GO:0032259">
    <property type="term" value="P:methylation"/>
    <property type="evidence" value="ECO:0007669"/>
    <property type="project" value="UniProtKB-KW"/>
</dbReference>
<dbReference type="RefSeq" id="WP_326567838.1">
    <property type="nucleotide sequence ID" value="NZ_CP142149.1"/>
</dbReference>
<organism evidence="1 2">
    <name type="scientific">Amycolatopsis rhabdoformis</name>
    <dbReference type="NCBI Taxonomy" id="1448059"/>
    <lineage>
        <taxon>Bacteria</taxon>
        <taxon>Bacillati</taxon>
        <taxon>Actinomycetota</taxon>
        <taxon>Actinomycetes</taxon>
        <taxon>Pseudonocardiales</taxon>
        <taxon>Pseudonocardiaceae</taxon>
        <taxon>Amycolatopsis</taxon>
    </lineage>
</organism>
<dbReference type="EC" id="2.1.1.-" evidence="1"/>
<gene>
    <name evidence="1" type="ORF">VSH64_39430</name>
</gene>
<dbReference type="GO" id="GO:0008168">
    <property type="term" value="F:methyltransferase activity"/>
    <property type="evidence" value="ECO:0007669"/>
    <property type="project" value="UniProtKB-KW"/>
</dbReference>
<keyword evidence="2" id="KW-1185">Reference proteome</keyword>
<evidence type="ECO:0000313" key="1">
    <source>
        <dbReference type="EMBL" id="WSE28843.1"/>
    </source>
</evidence>
<proteinExistence type="predicted"/>
<accession>A0ABZ1I359</accession>
<evidence type="ECO:0000313" key="2">
    <source>
        <dbReference type="Proteomes" id="UP001330812"/>
    </source>
</evidence>
<dbReference type="CDD" id="cd02440">
    <property type="entry name" value="AdoMet_MTases"/>
    <property type="match status" value="1"/>
</dbReference>
<dbReference type="Gene3D" id="3.40.50.150">
    <property type="entry name" value="Vaccinia Virus protein VP39"/>
    <property type="match status" value="1"/>
</dbReference>
<keyword evidence="1" id="KW-0808">Transferase</keyword>